<reference evidence="2" key="1">
    <citation type="submission" date="2020-03" db="EMBL/GenBank/DDBJ databases">
        <authorList>
            <person name="Weist P."/>
        </authorList>
    </citation>
    <scope>NUCLEOTIDE SEQUENCE</scope>
</reference>
<name>A0A9N7UJP8_PLEPL</name>
<feature type="region of interest" description="Disordered" evidence="1">
    <location>
        <begin position="55"/>
        <end position="89"/>
    </location>
</feature>
<organism evidence="2 3">
    <name type="scientific">Pleuronectes platessa</name>
    <name type="common">European plaice</name>
    <dbReference type="NCBI Taxonomy" id="8262"/>
    <lineage>
        <taxon>Eukaryota</taxon>
        <taxon>Metazoa</taxon>
        <taxon>Chordata</taxon>
        <taxon>Craniata</taxon>
        <taxon>Vertebrata</taxon>
        <taxon>Euteleostomi</taxon>
        <taxon>Actinopterygii</taxon>
        <taxon>Neopterygii</taxon>
        <taxon>Teleostei</taxon>
        <taxon>Neoteleostei</taxon>
        <taxon>Acanthomorphata</taxon>
        <taxon>Carangaria</taxon>
        <taxon>Pleuronectiformes</taxon>
        <taxon>Pleuronectoidei</taxon>
        <taxon>Pleuronectidae</taxon>
        <taxon>Pleuronectes</taxon>
    </lineage>
</organism>
<evidence type="ECO:0000313" key="3">
    <source>
        <dbReference type="Proteomes" id="UP001153269"/>
    </source>
</evidence>
<comment type="caution">
    <text evidence="2">The sequence shown here is derived from an EMBL/GenBank/DDBJ whole genome shotgun (WGS) entry which is preliminary data.</text>
</comment>
<protein>
    <submittedName>
        <fullName evidence="2">Uncharacterized protein</fullName>
    </submittedName>
</protein>
<gene>
    <name evidence="2" type="ORF">PLEPLA_LOCUS19383</name>
</gene>
<dbReference type="AlphaFoldDB" id="A0A9N7UJP8"/>
<evidence type="ECO:0000313" key="2">
    <source>
        <dbReference type="EMBL" id="CAB1431338.1"/>
    </source>
</evidence>
<proteinExistence type="predicted"/>
<feature type="compositionally biased region" description="Low complexity" evidence="1">
    <location>
        <begin position="66"/>
        <end position="75"/>
    </location>
</feature>
<keyword evidence="3" id="KW-1185">Reference proteome</keyword>
<accession>A0A9N7UJP8</accession>
<feature type="compositionally biased region" description="Basic and acidic residues" evidence="1">
    <location>
        <begin position="76"/>
        <end position="89"/>
    </location>
</feature>
<sequence>MPGRGCLPSGVRVRGRERATVCAVGTGSGTEGARTNQIQEAVVVVVAAQLAVSPLTRHGKRAPDTSPLLLLPRSSPARDRAEREEPAREVRPHSCLCVLAPCICAHI</sequence>
<dbReference type="Proteomes" id="UP001153269">
    <property type="component" value="Unassembled WGS sequence"/>
</dbReference>
<dbReference type="EMBL" id="CADEAL010001335">
    <property type="protein sequence ID" value="CAB1431338.1"/>
    <property type="molecule type" value="Genomic_DNA"/>
</dbReference>
<evidence type="ECO:0000256" key="1">
    <source>
        <dbReference type="SAM" id="MobiDB-lite"/>
    </source>
</evidence>